<proteinExistence type="predicted"/>
<evidence type="ECO:0000313" key="1">
    <source>
        <dbReference type="EMBL" id="APG26547.1"/>
    </source>
</evidence>
<evidence type="ECO:0000313" key="2">
    <source>
        <dbReference type="Proteomes" id="UP000182517"/>
    </source>
</evidence>
<dbReference type="InterPro" id="IPR009078">
    <property type="entry name" value="Ferritin-like_SF"/>
</dbReference>
<dbReference type="EMBL" id="CP015519">
    <property type="protein sequence ID" value="APG26547.1"/>
    <property type="molecule type" value="Genomic_DNA"/>
</dbReference>
<dbReference type="CDD" id="cd01045">
    <property type="entry name" value="Ferritin_like_AB"/>
    <property type="match status" value="1"/>
</dbReference>
<dbReference type="AlphaFoldDB" id="A0A1L3GKS9"/>
<name>A0A1L3GKS9_9BACT</name>
<dbReference type="SUPFAM" id="SSF47240">
    <property type="entry name" value="Ferritin-like"/>
    <property type="match status" value="1"/>
</dbReference>
<protein>
    <submittedName>
        <fullName evidence="1">Uncharacterized protein</fullName>
    </submittedName>
</protein>
<dbReference type="RefSeq" id="WP_072282507.1">
    <property type="nucleotide sequence ID" value="NZ_CP015519.1"/>
</dbReference>
<dbReference type="Gene3D" id="1.20.1260.10">
    <property type="match status" value="1"/>
</dbReference>
<keyword evidence="2" id="KW-1185">Reference proteome</keyword>
<organism evidence="1 2">
    <name type="scientific">Syntrophotalea acetylenivorans</name>
    <dbReference type="NCBI Taxonomy" id="1842532"/>
    <lineage>
        <taxon>Bacteria</taxon>
        <taxon>Pseudomonadati</taxon>
        <taxon>Thermodesulfobacteriota</taxon>
        <taxon>Desulfuromonadia</taxon>
        <taxon>Desulfuromonadales</taxon>
        <taxon>Syntrophotaleaceae</taxon>
        <taxon>Syntrophotalea</taxon>
    </lineage>
</organism>
<dbReference type="Proteomes" id="UP000182517">
    <property type="component" value="Chromosome"/>
</dbReference>
<dbReference type="STRING" id="1842532.A7E78_00910"/>
<dbReference type="InterPro" id="IPR012347">
    <property type="entry name" value="Ferritin-like"/>
</dbReference>
<reference evidence="1 2" key="1">
    <citation type="journal article" date="2017" name="Genome Announc.">
        <title>Complete Genome Sequences of Two Acetylene-Fermenting Pelobacter acetylenicus Strains.</title>
        <authorList>
            <person name="Sutton J.M."/>
            <person name="Baesman S.M."/>
            <person name="Fierst J.L."/>
            <person name="Poret-Peterson A.T."/>
            <person name="Oremland R.S."/>
            <person name="Dunlap D.S."/>
            <person name="Akob D.M."/>
        </authorList>
    </citation>
    <scope>NUCLEOTIDE SEQUENCE [LARGE SCALE GENOMIC DNA]</scope>
    <source>
        <strain evidence="1 2">SFB93</strain>
    </source>
</reference>
<dbReference type="KEGG" id="pef:A7E78_00910"/>
<sequence>MNLFDFALQMEQDATEFYLTLSNSASDLGYKRFFADLASDHIERYRFIESMTSSEGTGDEKSCPVMDENCSPWRMVSIKDAVADEADGGLENAYRFALELETAEIHCFRNMLEQTRSGKMKKYLKVIAEEEARHVEDFQSVYDFINAPNQYLATGEFSNLSEFHQFGRDVD</sequence>
<dbReference type="OrthoDB" id="9792569at2"/>
<accession>A0A1L3GKS9</accession>
<gene>
    <name evidence="1" type="ORF">A7E78_00910</name>
</gene>